<gene>
    <name evidence="2" type="ORF">SAMN04488045_0050</name>
</gene>
<keyword evidence="1" id="KW-1133">Transmembrane helix</keyword>
<dbReference type="Proteomes" id="UP000236752">
    <property type="component" value="Unassembled WGS sequence"/>
</dbReference>
<keyword evidence="3" id="KW-1185">Reference proteome</keyword>
<proteinExistence type="predicted"/>
<protein>
    <recommendedName>
        <fullName evidence="4">DUF2802 domain-containing protein</fullName>
    </recommendedName>
</protein>
<reference evidence="2 3" key="1">
    <citation type="submission" date="2016-10" db="EMBL/GenBank/DDBJ databases">
        <authorList>
            <person name="de Groot N.N."/>
        </authorList>
    </citation>
    <scope>NUCLEOTIDE SEQUENCE [LARGE SCALE GENOMIC DNA]</scope>
    <source>
        <strain evidence="2 3">DSM 26915</strain>
    </source>
</reference>
<feature type="transmembrane region" description="Helical" evidence="1">
    <location>
        <begin position="6"/>
        <end position="27"/>
    </location>
</feature>
<dbReference type="RefSeq" id="WP_103908477.1">
    <property type="nucleotide sequence ID" value="NZ_FNUZ01000001.1"/>
</dbReference>
<dbReference type="OrthoDB" id="7743770at2"/>
<evidence type="ECO:0000313" key="3">
    <source>
        <dbReference type="Proteomes" id="UP000236752"/>
    </source>
</evidence>
<accession>A0A1H5S1Z2</accession>
<evidence type="ECO:0000256" key="1">
    <source>
        <dbReference type="SAM" id="Phobius"/>
    </source>
</evidence>
<name>A0A1H5S1Z2_9RHOB</name>
<dbReference type="AlphaFoldDB" id="A0A1H5S1Z2"/>
<keyword evidence="1" id="KW-0472">Membrane</keyword>
<dbReference type="EMBL" id="FNUZ01000001">
    <property type="protein sequence ID" value="SEF43847.1"/>
    <property type="molecule type" value="Genomic_DNA"/>
</dbReference>
<evidence type="ECO:0008006" key="4">
    <source>
        <dbReference type="Google" id="ProtNLM"/>
    </source>
</evidence>
<keyword evidence="1" id="KW-0812">Transmembrane</keyword>
<sequence>MTYLPLFHLAAASGFVIAVATITYLALRVRALSAQPVGLRDEDMEELSTLIMKKLEERPDTGLAATATKLDQIRVDFDWLIGERLIEQAITLAQSGQPSKEISRATGISAEEVQAIRRFRRH</sequence>
<organism evidence="2 3">
    <name type="scientific">Thalassococcus halodurans</name>
    <dbReference type="NCBI Taxonomy" id="373675"/>
    <lineage>
        <taxon>Bacteria</taxon>
        <taxon>Pseudomonadati</taxon>
        <taxon>Pseudomonadota</taxon>
        <taxon>Alphaproteobacteria</taxon>
        <taxon>Rhodobacterales</taxon>
        <taxon>Roseobacteraceae</taxon>
        <taxon>Thalassococcus</taxon>
    </lineage>
</organism>
<evidence type="ECO:0000313" key="2">
    <source>
        <dbReference type="EMBL" id="SEF43847.1"/>
    </source>
</evidence>